<evidence type="ECO:0000313" key="3">
    <source>
        <dbReference type="Proteomes" id="UP000823922"/>
    </source>
</evidence>
<accession>A0A9D2TQR5</accession>
<reference evidence="2" key="1">
    <citation type="journal article" date="2021" name="PeerJ">
        <title>Extensive microbial diversity within the chicken gut microbiome revealed by metagenomics and culture.</title>
        <authorList>
            <person name="Gilroy R."/>
            <person name="Ravi A."/>
            <person name="Getino M."/>
            <person name="Pursley I."/>
            <person name="Horton D.L."/>
            <person name="Alikhan N.F."/>
            <person name="Baker D."/>
            <person name="Gharbi K."/>
            <person name="Hall N."/>
            <person name="Watson M."/>
            <person name="Adriaenssens E.M."/>
            <person name="Foster-Nyarko E."/>
            <person name="Jarju S."/>
            <person name="Secka A."/>
            <person name="Antonio M."/>
            <person name="Oren A."/>
            <person name="Chaudhuri R.R."/>
            <person name="La Ragione R."/>
            <person name="Hildebrand F."/>
            <person name="Pallen M.J."/>
        </authorList>
    </citation>
    <scope>NUCLEOTIDE SEQUENCE</scope>
    <source>
        <strain evidence="2">ChiBcec1-1630</strain>
    </source>
</reference>
<feature type="compositionally biased region" description="Basic and acidic residues" evidence="1">
    <location>
        <begin position="107"/>
        <end position="117"/>
    </location>
</feature>
<dbReference type="AlphaFoldDB" id="A0A9D2TQR5"/>
<evidence type="ECO:0000313" key="2">
    <source>
        <dbReference type="EMBL" id="HJC87101.1"/>
    </source>
</evidence>
<dbReference type="Proteomes" id="UP000823922">
    <property type="component" value="Unassembled WGS sequence"/>
</dbReference>
<gene>
    <name evidence="2" type="ORF">H9926_03680</name>
</gene>
<comment type="caution">
    <text evidence="2">The sequence shown here is derived from an EMBL/GenBank/DDBJ whole genome shotgun (WGS) entry which is preliminary data.</text>
</comment>
<sequence length="117" mass="13472">MEKVNRYEFEGEVIEVPVYWDDHLKRYAEDYRDYCEQPGCTPAGRPILLTIEDACPHAEMVDDDPAGIDCGSCRHYHQFPGSLLGVCNNGKRRRKKGRSFRNTLTPETKEETSCEND</sequence>
<feature type="region of interest" description="Disordered" evidence="1">
    <location>
        <begin position="97"/>
        <end position="117"/>
    </location>
</feature>
<reference evidence="2" key="2">
    <citation type="submission" date="2021-04" db="EMBL/GenBank/DDBJ databases">
        <authorList>
            <person name="Gilroy R."/>
        </authorList>
    </citation>
    <scope>NUCLEOTIDE SEQUENCE</scope>
    <source>
        <strain evidence="2">ChiBcec1-1630</strain>
    </source>
</reference>
<evidence type="ECO:0000256" key="1">
    <source>
        <dbReference type="SAM" id="MobiDB-lite"/>
    </source>
</evidence>
<protein>
    <submittedName>
        <fullName evidence="2">Uncharacterized protein</fullName>
    </submittedName>
</protein>
<organism evidence="2 3">
    <name type="scientific">Candidatus Eisenbergiella intestinigallinarum</name>
    <dbReference type="NCBI Taxonomy" id="2838549"/>
    <lineage>
        <taxon>Bacteria</taxon>
        <taxon>Bacillati</taxon>
        <taxon>Bacillota</taxon>
        <taxon>Clostridia</taxon>
        <taxon>Lachnospirales</taxon>
        <taxon>Lachnospiraceae</taxon>
        <taxon>Eisenbergiella</taxon>
    </lineage>
</organism>
<name>A0A9D2TQR5_9FIRM</name>
<dbReference type="EMBL" id="DWVS01000088">
    <property type="protein sequence ID" value="HJC87101.1"/>
    <property type="molecule type" value="Genomic_DNA"/>
</dbReference>
<proteinExistence type="predicted"/>